<evidence type="ECO:0000256" key="6">
    <source>
        <dbReference type="ARBA" id="ARBA00022989"/>
    </source>
</evidence>
<dbReference type="GO" id="GO:0008360">
    <property type="term" value="P:regulation of cell shape"/>
    <property type="evidence" value="ECO:0007669"/>
    <property type="project" value="UniProtKB-KW"/>
</dbReference>
<keyword evidence="4" id="KW-0133">Cell shape</keyword>
<dbReference type="PANTHER" id="PTHR47019:SF1">
    <property type="entry name" value="LIPID II FLIPPASE MURJ"/>
    <property type="match status" value="1"/>
</dbReference>
<evidence type="ECO:0000256" key="8">
    <source>
        <dbReference type="SAM" id="Phobius"/>
    </source>
</evidence>
<keyword evidence="6 8" id="KW-1133">Transmembrane helix</keyword>
<proteinExistence type="predicted"/>
<dbReference type="Proteomes" id="UP000070401">
    <property type="component" value="Unassembled WGS sequence"/>
</dbReference>
<evidence type="ECO:0000256" key="5">
    <source>
        <dbReference type="ARBA" id="ARBA00022984"/>
    </source>
</evidence>
<accession>A0A133P540</accession>
<evidence type="ECO:0000313" key="10">
    <source>
        <dbReference type="Proteomes" id="UP000070401"/>
    </source>
</evidence>
<dbReference type="GO" id="GO:0009252">
    <property type="term" value="P:peptidoglycan biosynthetic process"/>
    <property type="evidence" value="ECO:0007669"/>
    <property type="project" value="UniProtKB-KW"/>
</dbReference>
<reference evidence="10" key="1">
    <citation type="submission" date="2016-01" db="EMBL/GenBank/DDBJ databases">
        <authorList>
            <person name="Mitreva M."/>
            <person name="Pepin K.H."/>
            <person name="Mihindukulasuriya K.A."/>
            <person name="Fulton R."/>
            <person name="Fronick C."/>
            <person name="O'Laughlin M."/>
            <person name="Miner T."/>
            <person name="Herter B."/>
            <person name="Rosa B.A."/>
            <person name="Cordes M."/>
            <person name="Tomlinson C."/>
            <person name="Wollam A."/>
            <person name="Palsikar V.B."/>
            <person name="Mardis E.R."/>
            <person name="Wilson R.K."/>
        </authorList>
    </citation>
    <scope>NUCLEOTIDE SEQUENCE [LARGE SCALE GENOMIC DNA]</scope>
    <source>
        <strain evidence="10">MJR7757B</strain>
    </source>
</reference>
<evidence type="ECO:0000256" key="4">
    <source>
        <dbReference type="ARBA" id="ARBA00022960"/>
    </source>
</evidence>
<dbReference type="InterPro" id="IPR004268">
    <property type="entry name" value="MurJ"/>
</dbReference>
<keyword evidence="3 8" id="KW-0812">Transmembrane</keyword>
<evidence type="ECO:0000313" key="9">
    <source>
        <dbReference type="EMBL" id="KXA23687.1"/>
    </source>
</evidence>
<evidence type="ECO:0000256" key="3">
    <source>
        <dbReference type="ARBA" id="ARBA00022692"/>
    </source>
</evidence>
<evidence type="ECO:0000256" key="2">
    <source>
        <dbReference type="ARBA" id="ARBA00022475"/>
    </source>
</evidence>
<sequence length="108" mass="12518">IIAIIMNIVLNYLLIKNFQHKGLALATSISSGVNFFLLLFVYIKNYVKLDLKNIILTSIKICISSIIATCAAYYINNVILKLIVFSAVFLLQWAYPIYKYRERVFYKK</sequence>
<dbReference type="GO" id="GO:0034204">
    <property type="term" value="P:lipid translocation"/>
    <property type="evidence" value="ECO:0007669"/>
    <property type="project" value="TreeGrafter"/>
</dbReference>
<name>A0A133P540_FUSNU</name>
<feature type="transmembrane region" description="Helical" evidence="8">
    <location>
        <begin position="80"/>
        <end position="98"/>
    </location>
</feature>
<organism evidence="9 10">
    <name type="scientific">Fusobacterium nucleatum</name>
    <dbReference type="NCBI Taxonomy" id="851"/>
    <lineage>
        <taxon>Bacteria</taxon>
        <taxon>Fusobacteriati</taxon>
        <taxon>Fusobacteriota</taxon>
        <taxon>Fusobacteriia</taxon>
        <taxon>Fusobacteriales</taxon>
        <taxon>Fusobacteriaceae</taxon>
        <taxon>Fusobacterium</taxon>
    </lineage>
</organism>
<keyword evidence="2" id="KW-1003">Cell membrane</keyword>
<dbReference type="EMBL" id="LRPY01000065">
    <property type="protein sequence ID" value="KXA23687.1"/>
    <property type="molecule type" value="Genomic_DNA"/>
</dbReference>
<dbReference type="PANTHER" id="PTHR47019">
    <property type="entry name" value="LIPID II FLIPPASE MURJ"/>
    <property type="match status" value="1"/>
</dbReference>
<comment type="caution">
    <text evidence="9">The sequence shown here is derived from an EMBL/GenBank/DDBJ whole genome shotgun (WGS) entry which is preliminary data.</text>
</comment>
<keyword evidence="10" id="KW-1185">Reference proteome</keyword>
<keyword evidence="7 8" id="KW-0472">Membrane</keyword>
<dbReference type="GO" id="GO:0005886">
    <property type="term" value="C:plasma membrane"/>
    <property type="evidence" value="ECO:0007669"/>
    <property type="project" value="UniProtKB-SubCell"/>
</dbReference>
<protein>
    <submittedName>
        <fullName evidence="9">Uncharacterized protein</fullName>
    </submittedName>
</protein>
<feature type="transmembrane region" description="Helical" evidence="8">
    <location>
        <begin position="54"/>
        <end position="74"/>
    </location>
</feature>
<dbReference type="RefSeq" id="WP_187151681.1">
    <property type="nucleotide sequence ID" value="NZ_KQ956658.1"/>
</dbReference>
<dbReference type="Pfam" id="PF03023">
    <property type="entry name" value="MurJ"/>
    <property type="match status" value="1"/>
</dbReference>
<feature type="non-terminal residue" evidence="9">
    <location>
        <position position="1"/>
    </location>
</feature>
<dbReference type="PATRIC" id="fig|851.8.peg.742"/>
<dbReference type="InterPro" id="IPR051050">
    <property type="entry name" value="Lipid_II_flippase_MurJ/MviN"/>
</dbReference>
<feature type="transmembrane region" description="Helical" evidence="8">
    <location>
        <begin position="22"/>
        <end position="42"/>
    </location>
</feature>
<gene>
    <name evidence="9" type="ORF">HMPREF3221_00738</name>
</gene>
<dbReference type="GO" id="GO:0015648">
    <property type="term" value="F:lipid-linked peptidoglycan transporter activity"/>
    <property type="evidence" value="ECO:0007669"/>
    <property type="project" value="TreeGrafter"/>
</dbReference>
<comment type="subcellular location">
    <subcellularLocation>
        <location evidence="1">Cell membrane</location>
        <topology evidence="1">Multi-pass membrane protein</topology>
    </subcellularLocation>
</comment>
<keyword evidence="5" id="KW-0573">Peptidoglycan synthesis</keyword>
<dbReference type="AlphaFoldDB" id="A0A133P540"/>
<evidence type="ECO:0000256" key="1">
    <source>
        <dbReference type="ARBA" id="ARBA00004651"/>
    </source>
</evidence>
<evidence type="ECO:0000256" key="7">
    <source>
        <dbReference type="ARBA" id="ARBA00023136"/>
    </source>
</evidence>